<dbReference type="GO" id="GO:0005783">
    <property type="term" value="C:endoplasmic reticulum"/>
    <property type="evidence" value="ECO:0007669"/>
    <property type="project" value="TreeGrafter"/>
</dbReference>
<evidence type="ECO:0000313" key="5">
    <source>
        <dbReference type="Proteomes" id="UP000191672"/>
    </source>
</evidence>
<dbReference type="AlphaFoldDB" id="A0A1V6QK90"/>
<dbReference type="PANTHER" id="PTHR44068">
    <property type="entry name" value="ZGC:194242"/>
    <property type="match status" value="1"/>
</dbReference>
<dbReference type="CDD" id="cd02440">
    <property type="entry name" value="AdoMet_MTases"/>
    <property type="match status" value="1"/>
</dbReference>
<dbReference type="SUPFAM" id="SSF53335">
    <property type="entry name" value="S-adenosyl-L-methionine-dependent methyltransferases"/>
    <property type="match status" value="1"/>
</dbReference>
<feature type="domain" description="Methyltransferase" evidence="3">
    <location>
        <begin position="34"/>
        <end position="154"/>
    </location>
</feature>
<dbReference type="InterPro" id="IPR029063">
    <property type="entry name" value="SAM-dependent_MTases_sf"/>
</dbReference>
<dbReference type="Proteomes" id="UP000191672">
    <property type="component" value="Unassembled WGS sequence"/>
</dbReference>
<name>A0A1V6QK90_9EURO</name>
<dbReference type="Gene3D" id="3.40.50.150">
    <property type="entry name" value="Vaccinia Virus protein VP39"/>
    <property type="match status" value="1"/>
</dbReference>
<comment type="similarity">
    <text evidence="2">Belongs to the class I-like SAM-binding methyltransferase superfamily. Erg6/SMT family.</text>
</comment>
<evidence type="ECO:0000259" key="3">
    <source>
        <dbReference type="Pfam" id="PF13847"/>
    </source>
</evidence>
<accession>A0A1V6QK90</accession>
<dbReference type="STRING" id="416450.A0A1V6QK90"/>
<sequence length="267" mass="29526">MPQVYTTDHSSKVLQTHSWRTAQNSAPHLIPYIKPTDRILDIGCGPGSISVSLAKLVPEGSVTGVEYVSDPLPSARALASAEGVTNITFQEGDIHSLPFEDNVFDIVHAHQVLQHIADPVLALREMKRVVKTGGMVSCRESAELSWYPENEGIKLWRDVTERMQRASGGHPHPGRMIHCWALEAGYERGDVKRGAGAWCFGSDQEREYWGGSMEGRARESGFAQRVVEEGFAKAGDLEAIAQGWRGFVEDKDAWFGLLHGEILCWKS</sequence>
<comment type="caution">
    <text evidence="4">The sequence shown here is derived from an EMBL/GenBank/DDBJ whole genome shotgun (WGS) entry which is preliminary data.</text>
</comment>
<keyword evidence="1" id="KW-0808">Transferase</keyword>
<evidence type="ECO:0000256" key="1">
    <source>
        <dbReference type="ARBA" id="ARBA00022679"/>
    </source>
</evidence>
<dbReference type="EMBL" id="MDYN01000002">
    <property type="protein sequence ID" value="OQD89658.1"/>
    <property type="molecule type" value="Genomic_DNA"/>
</dbReference>
<dbReference type="GO" id="GO:0016126">
    <property type="term" value="P:sterol biosynthetic process"/>
    <property type="evidence" value="ECO:0007669"/>
    <property type="project" value="TreeGrafter"/>
</dbReference>
<dbReference type="GO" id="GO:0003838">
    <property type="term" value="F:sterol 24-C-methyltransferase activity"/>
    <property type="evidence" value="ECO:0007669"/>
    <property type="project" value="TreeGrafter"/>
</dbReference>
<gene>
    <name evidence="4" type="ORF">PENANT_c002G00339</name>
</gene>
<evidence type="ECO:0000256" key="2">
    <source>
        <dbReference type="ARBA" id="ARBA00038188"/>
    </source>
</evidence>
<dbReference type="InterPro" id="IPR025714">
    <property type="entry name" value="Methyltranfer_dom"/>
</dbReference>
<proteinExistence type="inferred from homology"/>
<dbReference type="Pfam" id="PF13847">
    <property type="entry name" value="Methyltransf_31"/>
    <property type="match status" value="1"/>
</dbReference>
<reference evidence="5" key="1">
    <citation type="journal article" date="2017" name="Nat. Microbiol.">
        <title>Global analysis of biosynthetic gene clusters reveals vast potential of secondary metabolite production in Penicillium species.</title>
        <authorList>
            <person name="Nielsen J.C."/>
            <person name="Grijseels S."/>
            <person name="Prigent S."/>
            <person name="Ji B."/>
            <person name="Dainat J."/>
            <person name="Nielsen K.F."/>
            <person name="Frisvad J.C."/>
            <person name="Workman M."/>
            <person name="Nielsen J."/>
        </authorList>
    </citation>
    <scope>NUCLEOTIDE SEQUENCE [LARGE SCALE GENOMIC DNA]</scope>
    <source>
        <strain evidence="5">IBT 31811</strain>
    </source>
</reference>
<dbReference type="InterPro" id="IPR050447">
    <property type="entry name" value="Erg6_SMT_methyltransf"/>
</dbReference>
<evidence type="ECO:0000313" key="4">
    <source>
        <dbReference type="EMBL" id="OQD89658.1"/>
    </source>
</evidence>
<protein>
    <recommendedName>
        <fullName evidence="3">Methyltransferase domain-containing protein</fullName>
    </recommendedName>
</protein>
<dbReference type="PANTHER" id="PTHR44068:SF1">
    <property type="entry name" value="HYPOTHETICAL LOC100005854"/>
    <property type="match status" value="1"/>
</dbReference>
<keyword evidence="5" id="KW-1185">Reference proteome</keyword>
<organism evidence="4 5">
    <name type="scientific">Penicillium antarcticum</name>
    <dbReference type="NCBI Taxonomy" id="416450"/>
    <lineage>
        <taxon>Eukaryota</taxon>
        <taxon>Fungi</taxon>
        <taxon>Dikarya</taxon>
        <taxon>Ascomycota</taxon>
        <taxon>Pezizomycotina</taxon>
        <taxon>Eurotiomycetes</taxon>
        <taxon>Eurotiomycetidae</taxon>
        <taxon>Eurotiales</taxon>
        <taxon>Aspergillaceae</taxon>
        <taxon>Penicillium</taxon>
    </lineage>
</organism>